<feature type="coiled-coil region" evidence="2">
    <location>
        <begin position="293"/>
        <end position="352"/>
    </location>
</feature>
<dbReference type="GeneID" id="77924265"/>
<feature type="compositionally biased region" description="Basic and acidic residues" evidence="3">
    <location>
        <begin position="1870"/>
        <end position="1886"/>
    </location>
</feature>
<keyword evidence="7" id="KW-1185">Reference proteome</keyword>
<keyword evidence="4" id="KW-0812">Transmembrane</keyword>
<dbReference type="Gene3D" id="1.10.530.10">
    <property type="match status" value="1"/>
</dbReference>
<dbReference type="RefSeq" id="YP_010648806.1">
    <property type="nucleotide sequence ID" value="NC_070762.1"/>
</dbReference>
<evidence type="ECO:0000313" key="7">
    <source>
        <dbReference type="Proteomes" id="UP000400849"/>
    </source>
</evidence>
<keyword evidence="4" id="KW-0472">Membrane</keyword>
<dbReference type="SUPFAM" id="SSF48371">
    <property type="entry name" value="ARM repeat"/>
    <property type="match status" value="1"/>
</dbReference>
<protein>
    <submittedName>
        <fullName evidence="6">Tape measure protein</fullName>
    </submittedName>
</protein>
<keyword evidence="4" id="KW-1133">Transmembrane helix</keyword>
<feature type="coiled-coil region" evidence="2">
    <location>
        <begin position="435"/>
        <end position="462"/>
    </location>
</feature>
<feature type="transmembrane region" description="Helical" evidence="4">
    <location>
        <begin position="906"/>
        <end position="929"/>
    </location>
</feature>
<organism evidence="6 7">
    <name type="scientific">Gordonia phage Sixama</name>
    <dbReference type="NCBI Taxonomy" id="2653271"/>
    <lineage>
        <taxon>Viruses</taxon>
        <taxon>Duplodnaviria</taxon>
        <taxon>Heunggongvirae</taxon>
        <taxon>Uroviricota</taxon>
        <taxon>Caudoviricetes</taxon>
        <taxon>Sixamavirus</taxon>
        <taxon>Sixamavirus sixama</taxon>
    </lineage>
</organism>
<accession>A0A5Q2F819</accession>
<keyword evidence="1" id="KW-0378">Hydrolase</keyword>
<dbReference type="GO" id="GO:0016787">
    <property type="term" value="F:hydrolase activity"/>
    <property type="evidence" value="ECO:0007669"/>
    <property type="project" value="UniProtKB-KW"/>
</dbReference>
<feature type="compositionally biased region" description="Basic residues" evidence="3">
    <location>
        <begin position="120"/>
        <end position="129"/>
    </location>
</feature>
<feature type="region of interest" description="Disordered" evidence="3">
    <location>
        <begin position="1870"/>
        <end position="1951"/>
    </location>
</feature>
<dbReference type="InterPro" id="IPR010618">
    <property type="entry name" value="RPF"/>
</dbReference>
<dbReference type="Proteomes" id="UP000400849">
    <property type="component" value="Segment"/>
</dbReference>
<dbReference type="CDD" id="cd13925">
    <property type="entry name" value="RPF"/>
    <property type="match status" value="1"/>
</dbReference>
<dbReference type="InterPro" id="IPR023346">
    <property type="entry name" value="Lysozyme-like_dom_sf"/>
</dbReference>
<dbReference type="InterPro" id="IPR016024">
    <property type="entry name" value="ARM-type_fold"/>
</dbReference>
<feature type="region of interest" description="Disordered" evidence="3">
    <location>
        <begin position="1777"/>
        <end position="1802"/>
    </location>
</feature>
<dbReference type="KEGG" id="vg:77924265"/>
<feature type="region of interest" description="Disordered" evidence="3">
    <location>
        <begin position="85"/>
        <end position="190"/>
    </location>
</feature>
<evidence type="ECO:0000256" key="2">
    <source>
        <dbReference type="SAM" id="Coils"/>
    </source>
</evidence>
<dbReference type="EMBL" id="MN484601">
    <property type="protein sequence ID" value="QGF20276.1"/>
    <property type="molecule type" value="Genomic_DNA"/>
</dbReference>
<evidence type="ECO:0000256" key="4">
    <source>
        <dbReference type="SAM" id="Phobius"/>
    </source>
</evidence>
<proteinExistence type="predicted"/>
<feature type="compositionally biased region" description="Low complexity" evidence="3">
    <location>
        <begin position="1887"/>
        <end position="1914"/>
    </location>
</feature>
<sequence>MTTPGRNKVGTAFVVVRGVTKDVKPDVMKSFRGIFRGIEKESQESGVRAGRRWARGFSVGVRSDGITQSIGRVWRDLEREARDAGRRAGQQYADAYNTAIRRSVRPNRLPEQEDDNRDVIRRRRRRRRPTSSDDDDEDDGRIDYIHRERERRQRQNRERPITRPRPRPRPAPEPTETPDETNRDSGGPGRARAIRGIGILSILLKTLKGLALGAAAGLAALGGQAVIGALGAAIASLSQMAGLLLTLPALATAFATILGTLKLGFSGIGDALKAGQAAAEAAGEEAVAKTKAIEGAQKALRGALRAREDAERSLDAAQRNRIRTQEEYSRAIKDAVRQLEDYNLQLKGASLDEEDALIAVERAKERLTNMPSDSTALDWREARNSLKKAEQSLEEVRVSNKRLGEDASEAARKGVEGSDQVIAARQAMKDADQGVIDAQRNLVESNEAVADAQKALAEAMNESSASAKKFEQAMAKLSPQGQLLVRALLALKPAFDELKKGVQDSLLDDMSNRVTALAKNYLPILRDSLGETATTLNLIGKDIIGAFNAPDALDKFQTVMANINDFVRAIRPGLFALVGVWKNVSLVGSEFLERFGNGFTSGAKSLELWSMDLDNIRGIIERAITATKQWWGILNGLGGALMNVFSAAQSEGFMQALADGAQSLKDFTALTSTQNTMADFFARGREAVYAIIPVIQSMSIFIANVGTQLARLGTLVAPGVTDFFNGMAEGVNRLAPAIEIVGPKISALFSAIGAQGPQLGDTIGALLTAFSPWLDVLRILAQTLLPTFLVVLEAIAPVLAALSPVIVGIVIALKAFAAVEMLLRGILPIVSLLLGRQVTMTNLKAKASLIAGKMVRGLAIAEAFLRGKVVAAAGAIGRSTIATKIMAGVSKVATIAVRGLAIAMRLLMGPVGIVIAIIGAIIGALVLLYKKNETFRNFVDKTWNAIKDVISNVWNNYIKPVWDAIVNWIKEFVSTHMETFKRVWTVVFTIVKTYVQTWWKVVSTIFKTLVAVIRNVIIPAVMWLWNNAIGPAFRGIAKVIGWAWDNVIKPAWEAMKIGFQVLGDLLSAIWNNVIKPVFNFFGEVISFVWNFIIKPIWVVMQVAFKLLGLGLQAIWNNVIKPVFNFFGELVGWVWNNVIKPNWDAMQVAFRILGDILKWVWDSIIKPVWDVFASVINWLWNNVVKPVFDLLMAGFKAVGDAIKWVWENLIKPAWDALGNAISWVVDNIVQPAFDRFKQGIENLKNFFGRMVDGIGKLWDGIKKAVAVPINFVIREVYTGGIKKLWDKVAGLVGMDDKKLPDVGEVKFASGGVLPGFTPGRDVHHFVSPTGGRLALSGGEGILRPEAVQAIGGATGLERINRFARNGVFSRHKANTNKKANAREEGKYDQGGELRLGSYGMPPGTNINYGGGGFPGWVYRLAAAHKVQPSTYAGHQEDNRQEAGYYPNPTGRNRGIDWSGAVPAMQGFAQYLLSIAPKTPSLEQIIWQNPGTGSRIGWAGRSNVSSGGYYSAAWGDHQDHVHTRQNAPLIPGLPGDESILGSIGNFFGGAVDLVKDRVVDLMSKPLRAIVNKVPEFPGDFGKMPKKFAGKMAERVIKFAEGAADKADGAGGVSAGIVGNVISGGKVPIVMKSDGTWTSPDPAWAHLIQRESGGVPNRIQGIIDANSGGNEASGLFQIAKGTWAGAGGLAFAPTAGQATPEQQAIVAARIFNRSGGSPWGAGLPGREDEAALRAGLTKKYDRGGLLKPGKTLVVNKTGKPEPVLTDDQWGTAKQSIDSINKQTNNGKSAPGTGDTDKPTVVKPKMGKRNLFGMSFDLDAGQKYLDDRDLKSEGVNWGRDALKEIAGGFLEPIGLSGLAGMGIDAAFKNVTDQIQKEREARQAGDADKTGDNSNNDQSNNSGDNSNNKNSQTNSNNNSKVADTMIFQGMNPKQVAEEIDRQQNKRNNSTSRYDRG</sequence>
<keyword evidence="2" id="KW-0175">Coiled coil</keyword>
<feature type="region of interest" description="Disordered" evidence="3">
    <location>
        <begin position="1429"/>
        <end position="1449"/>
    </location>
</feature>
<feature type="domain" description="Resuscitation-promoting factor core lysozyme-like" evidence="5">
    <location>
        <begin position="1638"/>
        <end position="1717"/>
    </location>
</feature>
<dbReference type="Pfam" id="PF06737">
    <property type="entry name" value="Transglycosylas"/>
    <property type="match status" value="1"/>
</dbReference>
<evidence type="ECO:0000259" key="5">
    <source>
        <dbReference type="Pfam" id="PF06737"/>
    </source>
</evidence>
<feature type="compositionally biased region" description="Polar residues" evidence="3">
    <location>
        <begin position="1940"/>
        <end position="1951"/>
    </location>
</feature>
<gene>
    <name evidence="6" type="primary">97</name>
    <name evidence="6" type="ORF">SEA_SIXAMA_97</name>
</gene>
<evidence type="ECO:0000256" key="3">
    <source>
        <dbReference type="SAM" id="MobiDB-lite"/>
    </source>
</evidence>
<feature type="transmembrane region" description="Helical" evidence="4">
    <location>
        <begin position="240"/>
        <end position="261"/>
    </location>
</feature>
<evidence type="ECO:0000313" key="6">
    <source>
        <dbReference type="EMBL" id="QGF20276.1"/>
    </source>
</evidence>
<name>A0A5Q2F819_9CAUD</name>
<reference evidence="6 7" key="1">
    <citation type="submission" date="2019-09" db="EMBL/GenBank/DDBJ databases">
        <authorList>
            <person name="Christie C.A."/>
            <person name="Diallo A.S."/>
            <person name="Dixon Z."/>
            <person name="McIntosh P.M."/>
            <person name="Murthy K.H."/>
            <person name="Rosen M.G."/>
            <person name="Simpson L.M."/>
            <person name="Koustas K."/>
            <person name="Fogarty M.P."/>
            <person name="Molloy S.D."/>
            <person name="Garlena R.A."/>
            <person name="Russell D.A."/>
            <person name="Pope W.H."/>
            <person name="Jacobs-Sera D."/>
            <person name="Hatfull G.F."/>
        </authorList>
    </citation>
    <scope>NUCLEOTIDE SEQUENCE [LARGE SCALE GENOMIC DNA]</scope>
</reference>
<feature type="transmembrane region" description="Helical" evidence="4">
    <location>
        <begin position="210"/>
        <end position="234"/>
    </location>
</feature>
<evidence type="ECO:0000256" key="1">
    <source>
        <dbReference type="ARBA" id="ARBA00022801"/>
    </source>
</evidence>
<feature type="compositionally biased region" description="Basic and acidic residues" evidence="3">
    <location>
        <begin position="141"/>
        <end position="161"/>
    </location>
</feature>
<dbReference type="SUPFAM" id="SSF53955">
    <property type="entry name" value="Lysozyme-like"/>
    <property type="match status" value="1"/>
</dbReference>